<evidence type="ECO:0000313" key="1">
    <source>
        <dbReference type="EMBL" id="KAJ7524725.1"/>
    </source>
</evidence>
<evidence type="ECO:0000313" key="2">
    <source>
        <dbReference type="Proteomes" id="UP001162992"/>
    </source>
</evidence>
<accession>A0ACC2B4S1</accession>
<proteinExistence type="predicted"/>
<dbReference type="Proteomes" id="UP001162992">
    <property type="component" value="Chromosome 17"/>
</dbReference>
<name>A0ACC2B4S1_DIPCM</name>
<keyword evidence="2" id="KW-1185">Reference proteome</keyword>
<gene>
    <name evidence="1" type="ORF">O6H91_17G018300</name>
</gene>
<organism evidence="1 2">
    <name type="scientific">Diphasiastrum complanatum</name>
    <name type="common">Issler's clubmoss</name>
    <name type="synonym">Lycopodium complanatum</name>
    <dbReference type="NCBI Taxonomy" id="34168"/>
    <lineage>
        <taxon>Eukaryota</taxon>
        <taxon>Viridiplantae</taxon>
        <taxon>Streptophyta</taxon>
        <taxon>Embryophyta</taxon>
        <taxon>Tracheophyta</taxon>
        <taxon>Lycopodiopsida</taxon>
        <taxon>Lycopodiales</taxon>
        <taxon>Lycopodiaceae</taxon>
        <taxon>Lycopodioideae</taxon>
        <taxon>Diphasiastrum</taxon>
    </lineage>
</organism>
<dbReference type="EMBL" id="CM055108">
    <property type="protein sequence ID" value="KAJ7524725.1"/>
    <property type="molecule type" value="Genomic_DNA"/>
</dbReference>
<reference evidence="2" key="1">
    <citation type="journal article" date="2024" name="Proc. Natl. Acad. Sci. U.S.A.">
        <title>Extraordinary preservation of gene collinearity over three hundred million years revealed in homosporous lycophytes.</title>
        <authorList>
            <person name="Li C."/>
            <person name="Wickell D."/>
            <person name="Kuo L.Y."/>
            <person name="Chen X."/>
            <person name="Nie B."/>
            <person name="Liao X."/>
            <person name="Peng D."/>
            <person name="Ji J."/>
            <person name="Jenkins J."/>
            <person name="Williams M."/>
            <person name="Shu S."/>
            <person name="Plott C."/>
            <person name="Barry K."/>
            <person name="Rajasekar S."/>
            <person name="Grimwood J."/>
            <person name="Han X."/>
            <person name="Sun S."/>
            <person name="Hou Z."/>
            <person name="He W."/>
            <person name="Dai G."/>
            <person name="Sun C."/>
            <person name="Schmutz J."/>
            <person name="Leebens-Mack J.H."/>
            <person name="Li F.W."/>
            <person name="Wang L."/>
        </authorList>
    </citation>
    <scope>NUCLEOTIDE SEQUENCE [LARGE SCALE GENOMIC DNA]</scope>
    <source>
        <strain evidence="2">cv. PW_Plant_1</strain>
    </source>
</reference>
<comment type="caution">
    <text evidence="1">The sequence shown here is derived from an EMBL/GenBank/DDBJ whole genome shotgun (WGS) entry which is preliminary data.</text>
</comment>
<protein>
    <submittedName>
        <fullName evidence="1">Uncharacterized protein</fullName>
    </submittedName>
</protein>
<sequence length="833" mass="92122">MSFDLNTAFQEVSSSLKNLQQMLVLIEDLLRSTNFMATLKGNEYHKPSNKGSTSEPSVLSTLYEREQTQLSSSCNSTKDFSAELFAWELPIHFFGLSLQGFSTFNLSFSSRSDPKSLLKDYEPERRVATGSENSHLSSIDPNVNFANKPKPKQSVYVCNCRNFKGDDELPEAFSASNNHFMGFSLLDLSNLFPCNGSTPSKNWMSRAYATEEKHAIPFCNCKDVPLLKAEMSASLIPASVTQSRLDETQGRKRKRVYLPCNCGQIGDEPRKRWMPIAFDRLRLGVRLQEFIESRKGAMIKRVLGFARVQGEPGVLEAATIEEVHGGPSSEGSTSEGNRSLKAAINRFNVKLPNIDKLKPSHLATSLVELMERVPQIGKTSQEYPDKKKLFSVQDFFKYTEAEGKKLFEELDRDKDGQITLEDLEIAMKKRRLPQNYARDFLQRTRNHWFKKSVGWSEFLSLMEQKEPMMLRAFNSLSVSKSGTLQKGQVLTLLQNAGLPATEGNAAAMMRFLDADTEGIITYGQFRNFLLLLPSERLGDDPRMVWFEAATVVPMAPPVEIPAGNVLKSALAGGLACALSTTLMYPLDTVKTRVQASTISFSGVLSKLPEVGVRGLYRGSIPAILGQFSSHGLRTGIFEASKLLLINMVPTVSELQVQSIASFCSTVLGTAIRIPCEVLKQRLQAGLYQNVGEACIGTFQQDGLKGFFRGTGVTLCREVPFYVAGMGIYEEAKKVVQKLVDRELAPWETIAIGGISGGLAAVCTTPFDVLKTRTMTAGPGMPLTMSAIAIHIMQEEGVLALFKGALPRFFWIAPLGAMNFAGYELAKRAMAKED</sequence>